<evidence type="ECO:0000256" key="2">
    <source>
        <dbReference type="SAM" id="SignalP"/>
    </source>
</evidence>
<proteinExistence type="predicted"/>
<dbReference type="RefSeq" id="XP_028878326.1">
    <property type="nucleotide sequence ID" value="XM_029030415.1"/>
</dbReference>
<dbReference type="VEuPathDB" id="TriTrypDB:TM35_000471550"/>
<protein>
    <recommendedName>
        <fullName evidence="5">Surface protease GP63</fullName>
    </recommendedName>
</protein>
<feature type="region of interest" description="Disordered" evidence="1">
    <location>
        <begin position="27"/>
        <end position="168"/>
    </location>
</feature>
<gene>
    <name evidence="3" type="ORF">TM35_000471550</name>
</gene>
<feature type="chain" id="PRO_5012394117" description="Surface protease GP63" evidence="2">
    <location>
        <begin position="26"/>
        <end position="190"/>
    </location>
</feature>
<feature type="signal peptide" evidence="2">
    <location>
        <begin position="1"/>
        <end position="25"/>
    </location>
</feature>
<evidence type="ECO:0000256" key="1">
    <source>
        <dbReference type="SAM" id="MobiDB-lite"/>
    </source>
</evidence>
<feature type="compositionally biased region" description="Polar residues" evidence="1">
    <location>
        <begin position="105"/>
        <end position="114"/>
    </location>
</feature>
<accession>A0A1X0NJH6</accession>
<dbReference type="EMBL" id="NBCO01000047">
    <property type="protein sequence ID" value="ORC84260.1"/>
    <property type="molecule type" value="Genomic_DNA"/>
</dbReference>
<keyword evidence="4" id="KW-1185">Reference proteome</keyword>
<comment type="caution">
    <text evidence="3">The sequence shown here is derived from an EMBL/GenBank/DDBJ whole genome shotgun (WGS) entry which is preliminary data.</text>
</comment>
<sequence length="190" mass="19678">MMLLRRLLYLTALFLSVACVCVAAGDEERPPSGVGGSCDPGKNGSKCVKDPKSPADSRTECADHPGNEECTSSDGEGEGGCRKGSKPCSPKETAPTSPKEPAPTTPQELASTTPKEPETGGADNTNAENANIPNNGEESNSTTTTTTTTTTLPPELINNRKGDADSSSISSVWVRVPLLIVVTLACILVC</sequence>
<dbReference type="AlphaFoldDB" id="A0A1X0NJH6"/>
<organism evidence="3 4">
    <name type="scientific">Trypanosoma theileri</name>
    <dbReference type="NCBI Taxonomy" id="67003"/>
    <lineage>
        <taxon>Eukaryota</taxon>
        <taxon>Discoba</taxon>
        <taxon>Euglenozoa</taxon>
        <taxon>Kinetoplastea</taxon>
        <taxon>Metakinetoplastina</taxon>
        <taxon>Trypanosomatida</taxon>
        <taxon>Trypanosomatidae</taxon>
        <taxon>Trypanosoma</taxon>
    </lineage>
</organism>
<feature type="compositionally biased region" description="Low complexity" evidence="1">
    <location>
        <begin position="124"/>
        <end position="151"/>
    </location>
</feature>
<evidence type="ECO:0000313" key="3">
    <source>
        <dbReference type="EMBL" id="ORC84260.1"/>
    </source>
</evidence>
<keyword evidence="2" id="KW-0732">Signal</keyword>
<reference evidence="3 4" key="1">
    <citation type="submission" date="2017-03" db="EMBL/GenBank/DDBJ databases">
        <title>An alternative strategy for trypanosome survival in the mammalian bloodstream revealed through genome and transcriptome analysis of the ubiquitous bovine parasite Trypanosoma (Megatrypanum) theileri.</title>
        <authorList>
            <person name="Kelly S."/>
            <person name="Ivens A."/>
            <person name="Mott A."/>
            <person name="O'Neill E."/>
            <person name="Emms D."/>
            <person name="Macleod O."/>
            <person name="Voorheis P."/>
            <person name="Matthews J."/>
            <person name="Matthews K."/>
            <person name="Carrington M."/>
        </authorList>
    </citation>
    <scope>NUCLEOTIDE SEQUENCE [LARGE SCALE GENOMIC DNA]</scope>
    <source>
        <strain evidence="3">Edinburgh</strain>
    </source>
</reference>
<feature type="compositionally biased region" description="Basic and acidic residues" evidence="1">
    <location>
        <begin position="47"/>
        <end position="67"/>
    </location>
</feature>
<evidence type="ECO:0000313" key="4">
    <source>
        <dbReference type="Proteomes" id="UP000192257"/>
    </source>
</evidence>
<dbReference type="PROSITE" id="PS51257">
    <property type="entry name" value="PROKAR_LIPOPROTEIN"/>
    <property type="match status" value="1"/>
</dbReference>
<dbReference type="Proteomes" id="UP000192257">
    <property type="component" value="Unassembled WGS sequence"/>
</dbReference>
<dbReference type="GeneID" id="39990195"/>
<name>A0A1X0NJH6_9TRYP</name>
<evidence type="ECO:0008006" key="5">
    <source>
        <dbReference type="Google" id="ProtNLM"/>
    </source>
</evidence>